<keyword evidence="2" id="KW-1133">Transmembrane helix</keyword>
<accession>A0A2X0SIM1</accession>
<evidence type="ECO:0000256" key="2">
    <source>
        <dbReference type="SAM" id="Phobius"/>
    </source>
</evidence>
<dbReference type="AlphaFoldDB" id="A0A2X0SIM1"/>
<reference evidence="3" key="1">
    <citation type="submission" date="2018-05" db="EMBL/GenBank/DDBJ databases">
        <authorList>
            <person name="Lanie J.A."/>
            <person name="Ng W.-L."/>
            <person name="Kazmierczak K.M."/>
            <person name="Andrzejewski T.M."/>
            <person name="Davidsen T.M."/>
            <person name="Wayne K.J."/>
            <person name="Tettelin H."/>
            <person name="Glass J.I."/>
            <person name="Rusch D."/>
            <person name="Podicherti R."/>
            <person name="Tsui H.-C.T."/>
            <person name="Winkler M.E."/>
        </authorList>
    </citation>
    <scope>NUCLEOTIDE SEQUENCE</scope>
    <source>
        <strain evidence="3">KNB</strain>
    </source>
</reference>
<proteinExistence type="predicted"/>
<feature type="region of interest" description="Disordered" evidence="1">
    <location>
        <begin position="1"/>
        <end position="27"/>
    </location>
</feature>
<organism evidence="3">
    <name type="scientific">Candidatus Nitrotoga fabula</name>
    <dbReference type="NCBI Taxonomy" id="2182327"/>
    <lineage>
        <taxon>Bacteria</taxon>
        <taxon>Pseudomonadati</taxon>
        <taxon>Pseudomonadota</taxon>
        <taxon>Betaproteobacteria</taxon>
        <taxon>Nitrosomonadales</taxon>
        <taxon>Gallionellaceae</taxon>
        <taxon>Candidatus Nitrotoga</taxon>
    </lineage>
</organism>
<sequence>MTGQAFPPKPTPPATSEPLQEGSTAPTNPAGKFLASLSIQQILLAVILAIFLWQWFNAHLQLNDMQKDLARRLADMDGNNKANQVLTKQIQESMRELSVKVSVLETHSAEAQSQRAALESFYQDLTESRDETVLAEVEQMLMIAGQQLQLSANVKAALIALQQADDRLKRMDRAAFNELRKAISQDIDKLRTLPDVDVQDINFRLDNLIEKIDSLPLIQDIAHASLEKEITIVPPAGEENTWKKLIREMWGDIKRFVRIENMHKNELPLLPPAQTFFLRENLKLRLLSARLALLSHDEAIYKHDLQTAKKWVEQYFDITSTAGKLFVFNLQNLWESSIDIELPDVSASLEAVRNYRSSLGKVSR</sequence>
<dbReference type="PANTHER" id="PTHR38043:SF1">
    <property type="entry name" value="PROTEIN HEMX"/>
    <property type="match status" value="1"/>
</dbReference>
<evidence type="ECO:0008006" key="4">
    <source>
        <dbReference type="Google" id="ProtNLM"/>
    </source>
</evidence>
<evidence type="ECO:0000313" key="3">
    <source>
        <dbReference type="EMBL" id="SPS04755.1"/>
    </source>
</evidence>
<feature type="transmembrane region" description="Helical" evidence="2">
    <location>
        <begin position="33"/>
        <end position="56"/>
    </location>
</feature>
<dbReference type="InterPro" id="IPR007470">
    <property type="entry name" value="HemX"/>
</dbReference>
<dbReference type="PANTHER" id="PTHR38043">
    <property type="entry name" value="PROTEIN HEMX"/>
    <property type="match status" value="1"/>
</dbReference>
<dbReference type="EMBL" id="LS423452">
    <property type="protein sequence ID" value="SPS04755.1"/>
    <property type="molecule type" value="Genomic_DNA"/>
</dbReference>
<gene>
    <name evidence="3" type="ORF">NITFAB_0344</name>
</gene>
<name>A0A2X0SIM1_9PROT</name>
<keyword evidence="2" id="KW-0812">Transmembrane</keyword>
<protein>
    <recommendedName>
        <fullName evidence="4">Uroporphyrinogen-III C-methyltransferase</fullName>
    </recommendedName>
</protein>
<evidence type="ECO:0000256" key="1">
    <source>
        <dbReference type="SAM" id="MobiDB-lite"/>
    </source>
</evidence>
<keyword evidence="2" id="KW-0472">Membrane</keyword>
<dbReference type="Pfam" id="PF04375">
    <property type="entry name" value="HemX"/>
    <property type="match status" value="1"/>
</dbReference>